<gene>
    <name evidence="4" type="primary">Vigan.07G103200</name>
    <name evidence="4" type="ORF">VIGAN_07103200</name>
</gene>
<dbReference type="PANTHER" id="PTHR45647">
    <property type="entry name" value="OS02G0152300 PROTEIN"/>
    <property type="match status" value="1"/>
</dbReference>
<proteinExistence type="predicted"/>
<evidence type="ECO:0000313" key="4">
    <source>
        <dbReference type="EMBL" id="BAT92335.1"/>
    </source>
</evidence>
<dbReference type="InterPro" id="IPR051348">
    <property type="entry name" value="U-box_ubiquitin_ligases"/>
</dbReference>
<organism evidence="4 5">
    <name type="scientific">Vigna angularis var. angularis</name>
    <dbReference type="NCBI Taxonomy" id="157739"/>
    <lineage>
        <taxon>Eukaryota</taxon>
        <taxon>Viridiplantae</taxon>
        <taxon>Streptophyta</taxon>
        <taxon>Embryophyta</taxon>
        <taxon>Tracheophyta</taxon>
        <taxon>Spermatophyta</taxon>
        <taxon>Magnoliopsida</taxon>
        <taxon>eudicotyledons</taxon>
        <taxon>Gunneridae</taxon>
        <taxon>Pentapetalae</taxon>
        <taxon>rosids</taxon>
        <taxon>fabids</taxon>
        <taxon>Fabales</taxon>
        <taxon>Fabaceae</taxon>
        <taxon>Papilionoideae</taxon>
        <taxon>50 kb inversion clade</taxon>
        <taxon>NPAAA clade</taxon>
        <taxon>indigoferoid/millettioid clade</taxon>
        <taxon>Phaseoleae</taxon>
        <taxon>Vigna</taxon>
    </lineage>
</organism>
<evidence type="ECO:0000256" key="1">
    <source>
        <dbReference type="ARBA" id="ARBA00000900"/>
    </source>
</evidence>
<dbReference type="EC" id="2.3.2.27" evidence="2"/>
<protein>
    <recommendedName>
        <fullName evidence="2">RING-type E3 ubiquitin transferase</fullName>
        <ecNumber evidence="2">2.3.2.27</ecNumber>
    </recommendedName>
</protein>
<name>A0A0S3SHN2_PHAAN</name>
<evidence type="ECO:0000256" key="2">
    <source>
        <dbReference type="ARBA" id="ARBA00012483"/>
    </source>
</evidence>
<dbReference type="GO" id="GO:0061630">
    <property type="term" value="F:ubiquitin protein ligase activity"/>
    <property type="evidence" value="ECO:0007669"/>
    <property type="project" value="UniProtKB-EC"/>
</dbReference>
<evidence type="ECO:0000256" key="3">
    <source>
        <dbReference type="ARBA" id="ARBA00022786"/>
    </source>
</evidence>
<reference evidence="4 5" key="1">
    <citation type="journal article" date="2015" name="Sci. Rep.">
        <title>The power of single molecule real-time sequencing technology in the de novo assembly of a eukaryotic genome.</title>
        <authorList>
            <person name="Sakai H."/>
            <person name="Naito K."/>
            <person name="Ogiso-Tanaka E."/>
            <person name="Takahashi Y."/>
            <person name="Iseki K."/>
            <person name="Muto C."/>
            <person name="Satou K."/>
            <person name="Teruya K."/>
            <person name="Shiroma A."/>
            <person name="Shimoji M."/>
            <person name="Hirano T."/>
            <person name="Itoh T."/>
            <person name="Kaga A."/>
            <person name="Tomooka N."/>
        </authorList>
    </citation>
    <scope>NUCLEOTIDE SEQUENCE [LARGE SCALE GENOMIC DNA]</scope>
    <source>
        <strain evidence="5">cv. Shumari</strain>
    </source>
</reference>
<dbReference type="OrthoDB" id="10064100at2759"/>
<evidence type="ECO:0000313" key="5">
    <source>
        <dbReference type="Proteomes" id="UP000291084"/>
    </source>
</evidence>
<comment type="catalytic activity">
    <reaction evidence="1">
        <text>S-ubiquitinyl-[E2 ubiquitin-conjugating enzyme]-L-cysteine + [acceptor protein]-L-lysine = [E2 ubiquitin-conjugating enzyme]-L-cysteine + N(6)-ubiquitinyl-[acceptor protein]-L-lysine.</text>
        <dbReference type="EC" id="2.3.2.27"/>
    </reaction>
</comment>
<dbReference type="PANTHER" id="PTHR45647:SF72">
    <property type="entry name" value="U-BOX KINASE FAMILY PROTEIN"/>
    <property type="match status" value="1"/>
</dbReference>
<sequence>MPATPPQINPTNKLRHIGVPGIITSRREIISEPSPSMVNDTICVVVAKNVKDSKLNLIWAIQNSGGMGAKFPESALRKQEVQDYHEGKEELYICQRMGVRAGKLLIEMDCVEKGIVELIHQYGIQRLVMGAASDKYHARLSMRHIKRFFQILGYFAGMMQDPQVAADGFTYEADAIREWLKSGVTLHQGQTLEASTSQPLSSPCNPGLASKSLILQASHFSL</sequence>
<keyword evidence="3" id="KW-0833">Ubl conjugation pathway</keyword>
<dbReference type="EMBL" id="AP015040">
    <property type="protein sequence ID" value="BAT92335.1"/>
    <property type="molecule type" value="Genomic_DNA"/>
</dbReference>
<dbReference type="Gene3D" id="3.30.40.10">
    <property type="entry name" value="Zinc/RING finger domain, C3HC4 (zinc finger)"/>
    <property type="match status" value="1"/>
</dbReference>
<dbReference type="SUPFAM" id="SSF57850">
    <property type="entry name" value="RING/U-box"/>
    <property type="match status" value="1"/>
</dbReference>
<dbReference type="InterPro" id="IPR013083">
    <property type="entry name" value="Znf_RING/FYVE/PHD"/>
</dbReference>
<dbReference type="AlphaFoldDB" id="A0A0S3SHN2"/>
<keyword evidence="5" id="KW-1185">Reference proteome</keyword>
<dbReference type="Proteomes" id="UP000291084">
    <property type="component" value="Chromosome 7"/>
</dbReference>
<accession>A0A0S3SHN2</accession>